<feature type="region of interest" description="Disordered" evidence="5">
    <location>
        <begin position="316"/>
        <end position="335"/>
    </location>
</feature>
<comment type="similarity">
    <text evidence="1">Belongs to the DDI1 family.</text>
</comment>
<dbReference type="EMBL" id="OZ020100">
    <property type="protein sequence ID" value="CAK9274007.1"/>
    <property type="molecule type" value="Genomic_DNA"/>
</dbReference>
<proteinExistence type="inferred from homology"/>
<evidence type="ECO:0000313" key="7">
    <source>
        <dbReference type="EMBL" id="CAK9274007.1"/>
    </source>
</evidence>
<reference evidence="7" key="1">
    <citation type="submission" date="2024-02" db="EMBL/GenBank/DDBJ databases">
        <authorList>
            <consortium name="ELIXIR-Norway"/>
            <consortium name="Elixir Norway"/>
        </authorList>
    </citation>
    <scope>NUCLEOTIDE SEQUENCE</scope>
</reference>
<keyword evidence="8" id="KW-1185">Reference proteome</keyword>
<evidence type="ECO:0000256" key="5">
    <source>
        <dbReference type="SAM" id="MobiDB-lite"/>
    </source>
</evidence>
<evidence type="ECO:0000256" key="3">
    <source>
        <dbReference type="ARBA" id="ARBA00022750"/>
    </source>
</evidence>
<sequence length="624" mass="69196">MDELFWGREHEDVTDWAERLTMAAEVRDLNADKLFKIAKLNLRGRARDWFKRLQPVPVDWVELRALILQKYGKVDDDDIRAKLDAIKQEPRERVQKYYECLDRLFQRGRITDAEQRRRFLARLRLEIRKLCVVRTFSDIEELVGAASELERVLGELGETPLDPLKEELEEGATDASMGHQVAALNDTLINFFKGGVPNSVPLSPSTLHRECQICKGKDHIATTCPRFIEPRPKCAKCGLPHRTDNCGVKCSFCSGFGHSEDRCWKKPKDGGSNSGATNFLEVLLDDEAAITEQLNRFCENENVLSYTRLPRRRQSVELTPASAGPSAAVAEDGTVTDREHSVRSKILSHFIKGKISLTPMEIVMMIPGELEQLENLVKVVRRKKDAETDGAQVSMVSAVPAVRRVCVNKTHRSKTLHLSVEINNCLIEGLVDTGASMSVMAAAIVRELGLMHMVSGSETYKTASGAVTQALGRIEEMPIKVGGVQCNMTFMVVDTDSYDVLLGLDLLIKIGAIVDVEQGLIQVRRGPGANVEILPLTMVNLVQRSDSSVDVHSEDGCVKGTSERSGTKDLSSSRWADGISRRISTQESESESDSSEDADGVAQSEEQVEGGSEFGDTDLERLVR</sequence>
<evidence type="ECO:0000256" key="4">
    <source>
        <dbReference type="ARBA" id="ARBA00022801"/>
    </source>
</evidence>
<dbReference type="InterPro" id="IPR005162">
    <property type="entry name" value="Retrotrans_gag_dom"/>
</dbReference>
<dbReference type="Gene3D" id="2.40.70.10">
    <property type="entry name" value="Acid Proteases"/>
    <property type="match status" value="1"/>
</dbReference>
<evidence type="ECO:0000256" key="2">
    <source>
        <dbReference type="ARBA" id="ARBA00022670"/>
    </source>
</evidence>
<feature type="compositionally biased region" description="Basic and acidic residues" evidence="5">
    <location>
        <begin position="550"/>
        <end position="567"/>
    </location>
</feature>
<evidence type="ECO:0000313" key="8">
    <source>
        <dbReference type="Proteomes" id="UP001497444"/>
    </source>
</evidence>
<dbReference type="PROSITE" id="PS00141">
    <property type="entry name" value="ASP_PROTEASE"/>
    <property type="match status" value="1"/>
</dbReference>
<accession>A0ABP0X5R5</accession>
<feature type="region of interest" description="Disordered" evidence="5">
    <location>
        <begin position="550"/>
        <end position="624"/>
    </location>
</feature>
<feature type="compositionally biased region" description="Acidic residues" evidence="5">
    <location>
        <begin position="588"/>
        <end position="599"/>
    </location>
</feature>
<dbReference type="InterPro" id="IPR001969">
    <property type="entry name" value="Aspartic_peptidase_AS"/>
</dbReference>
<keyword evidence="4" id="KW-0378">Hydrolase</keyword>
<dbReference type="InterPro" id="IPR021109">
    <property type="entry name" value="Peptidase_aspartic_dom_sf"/>
</dbReference>
<organism evidence="7 8">
    <name type="scientific">Sphagnum jensenii</name>
    <dbReference type="NCBI Taxonomy" id="128206"/>
    <lineage>
        <taxon>Eukaryota</taxon>
        <taxon>Viridiplantae</taxon>
        <taxon>Streptophyta</taxon>
        <taxon>Embryophyta</taxon>
        <taxon>Bryophyta</taxon>
        <taxon>Sphagnophytina</taxon>
        <taxon>Sphagnopsida</taxon>
        <taxon>Sphagnales</taxon>
        <taxon>Sphagnaceae</taxon>
        <taxon>Sphagnum</taxon>
    </lineage>
</organism>
<feature type="domain" description="Retrotransposon gag" evidence="6">
    <location>
        <begin position="36"/>
        <end position="123"/>
    </location>
</feature>
<dbReference type="Pfam" id="PF03732">
    <property type="entry name" value="Retrotrans_gag"/>
    <property type="match status" value="1"/>
</dbReference>
<dbReference type="Pfam" id="PF13975">
    <property type="entry name" value="gag-asp_proteas"/>
    <property type="match status" value="1"/>
</dbReference>
<dbReference type="PANTHER" id="PTHR12917">
    <property type="entry name" value="ASPARTYL PROTEASE DDI-RELATED"/>
    <property type="match status" value="1"/>
</dbReference>
<dbReference type="SUPFAM" id="SSF50630">
    <property type="entry name" value="Acid proteases"/>
    <property type="match status" value="1"/>
</dbReference>
<evidence type="ECO:0000259" key="6">
    <source>
        <dbReference type="Pfam" id="PF03732"/>
    </source>
</evidence>
<dbReference type="Proteomes" id="UP001497444">
    <property type="component" value="Chromosome 5"/>
</dbReference>
<name>A0ABP0X5R5_9BRYO</name>
<evidence type="ECO:0000256" key="1">
    <source>
        <dbReference type="ARBA" id="ARBA00009136"/>
    </source>
</evidence>
<keyword evidence="2" id="KW-0645">Protease</keyword>
<dbReference type="PANTHER" id="PTHR12917:SF1">
    <property type="entry name" value="AT13091P"/>
    <property type="match status" value="1"/>
</dbReference>
<gene>
    <name evidence="7" type="ORF">CSSPJE1EN1_LOCUS19485</name>
</gene>
<keyword evidence="3" id="KW-0064">Aspartyl protease</keyword>
<protein>
    <recommendedName>
        <fullName evidence="6">Retrotransposon gag domain-containing protein</fullName>
    </recommendedName>
</protein>